<evidence type="ECO:0000313" key="3">
    <source>
        <dbReference type="EMBL" id="GAA4875505.1"/>
    </source>
</evidence>
<proteinExistence type="predicted"/>
<evidence type="ECO:0000313" key="4">
    <source>
        <dbReference type="Proteomes" id="UP001501752"/>
    </source>
</evidence>
<reference evidence="4" key="1">
    <citation type="journal article" date="2019" name="Int. J. Syst. Evol. Microbiol.">
        <title>The Global Catalogue of Microorganisms (GCM) 10K type strain sequencing project: providing services to taxonomists for standard genome sequencing and annotation.</title>
        <authorList>
            <consortium name="The Broad Institute Genomics Platform"/>
            <consortium name="The Broad Institute Genome Sequencing Center for Infectious Disease"/>
            <person name="Wu L."/>
            <person name="Ma J."/>
        </authorList>
    </citation>
    <scope>NUCLEOTIDE SEQUENCE [LARGE SCALE GENOMIC DNA]</scope>
    <source>
        <strain evidence="4">JCM 13006</strain>
    </source>
</reference>
<comment type="caution">
    <text evidence="3">The sequence shown here is derived from an EMBL/GenBank/DDBJ whole genome shotgun (WGS) entry which is preliminary data.</text>
</comment>
<feature type="domain" description="DUF7144" evidence="2">
    <location>
        <begin position="7"/>
        <end position="118"/>
    </location>
</feature>
<protein>
    <recommendedName>
        <fullName evidence="2">DUF7144 domain-containing protein</fullName>
    </recommendedName>
</protein>
<feature type="transmembrane region" description="Helical" evidence="1">
    <location>
        <begin position="48"/>
        <end position="67"/>
    </location>
</feature>
<feature type="transmembrane region" description="Helical" evidence="1">
    <location>
        <begin position="99"/>
        <end position="119"/>
    </location>
</feature>
<sequence>MARSGQVTFAGVLLALLGALNALDGTAAIARSHVFVADAHFVIGGLRAWGWVLLALAFVQLAAAWGVLSERAEWARWTGVGALGLNAFAQLAFTPAYPLWAVIVIALDVVAVYALTALWPAAPREAVGG</sequence>
<dbReference type="RefSeq" id="WP_345700344.1">
    <property type="nucleotide sequence ID" value="NZ_BAABIS010000001.1"/>
</dbReference>
<dbReference type="EMBL" id="BAABIS010000001">
    <property type="protein sequence ID" value="GAA4875505.1"/>
    <property type="molecule type" value="Genomic_DNA"/>
</dbReference>
<keyword evidence="1" id="KW-1133">Transmembrane helix</keyword>
<evidence type="ECO:0000256" key="1">
    <source>
        <dbReference type="SAM" id="Phobius"/>
    </source>
</evidence>
<organism evidence="3 4">
    <name type="scientific">Kitasatospora terrestris</name>
    <dbReference type="NCBI Taxonomy" id="258051"/>
    <lineage>
        <taxon>Bacteria</taxon>
        <taxon>Bacillati</taxon>
        <taxon>Actinomycetota</taxon>
        <taxon>Actinomycetes</taxon>
        <taxon>Kitasatosporales</taxon>
        <taxon>Streptomycetaceae</taxon>
        <taxon>Kitasatospora</taxon>
    </lineage>
</organism>
<gene>
    <name evidence="3" type="ORF">GCM10023235_63590</name>
</gene>
<name>A0ABP9ECM2_9ACTN</name>
<keyword evidence="4" id="KW-1185">Reference proteome</keyword>
<accession>A0ABP9ECM2</accession>
<evidence type="ECO:0000259" key="2">
    <source>
        <dbReference type="Pfam" id="PF23636"/>
    </source>
</evidence>
<dbReference type="Proteomes" id="UP001501752">
    <property type="component" value="Unassembled WGS sequence"/>
</dbReference>
<keyword evidence="1" id="KW-0472">Membrane</keyword>
<keyword evidence="1" id="KW-0812">Transmembrane</keyword>
<dbReference type="InterPro" id="IPR055568">
    <property type="entry name" value="DUF7144"/>
</dbReference>
<dbReference type="Pfam" id="PF23636">
    <property type="entry name" value="DUF7144"/>
    <property type="match status" value="1"/>
</dbReference>